<keyword evidence="1" id="KW-1133">Transmembrane helix</keyword>
<evidence type="ECO:0000259" key="2">
    <source>
        <dbReference type="Pfam" id="PF09990"/>
    </source>
</evidence>
<proteinExistence type="predicted"/>
<protein>
    <recommendedName>
        <fullName evidence="2">DUF2231 domain-containing protein</fullName>
    </recommendedName>
</protein>
<dbReference type="AlphaFoldDB" id="A0A6A6JKI8"/>
<organism evidence="3 4">
    <name type="scientific">Westerdykella ornata</name>
    <dbReference type="NCBI Taxonomy" id="318751"/>
    <lineage>
        <taxon>Eukaryota</taxon>
        <taxon>Fungi</taxon>
        <taxon>Dikarya</taxon>
        <taxon>Ascomycota</taxon>
        <taxon>Pezizomycotina</taxon>
        <taxon>Dothideomycetes</taxon>
        <taxon>Pleosporomycetidae</taxon>
        <taxon>Pleosporales</taxon>
        <taxon>Sporormiaceae</taxon>
        <taxon>Westerdykella</taxon>
    </lineage>
</organism>
<dbReference type="OrthoDB" id="2580011at2759"/>
<keyword evidence="1" id="KW-0812">Transmembrane</keyword>
<dbReference type="EMBL" id="ML986492">
    <property type="protein sequence ID" value="KAF2276745.1"/>
    <property type="molecule type" value="Genomic_DNA"/>
</dbReference>
<feature type="transmembrane region" description="Helical" evidence="1">
    <location>
        <begin position="134"/>
        <end position="157"/>
    </location>
</feature>
<name>A0A6A6JKI8_WESOR</name>
<keyword evidence="1" id="KW-0472">Membrane</keyword>
<dbReference type="GeneID" id="54547857"/>
<feature type="domain" description="DUF2231" evidence="2">
    <location>
        <begin position="3"/>
        <end position="163"/>
    </location>
</feature>
<dbReference type="Proteomes" id="UP000800097">
    <property type="component" value="Unassembled WGS sequence"/>
</dbReference>
<accession>A0A6A6JKI8</accession>
<feature type="transmembrane region" description="Helical" evidence="1">
    <location>
        <begin position="99"/>
        <end position="119"/>
    </location>
</feature>
<feature type="transmembrane region" description="Helical" evidence="1">
    <location>
        <begin position="67"/>
        <end position="87"/>
    </location>
</feature>
<dbReference type="RefSeq" id="XP_033654284.1">
    <property type="nucleotide sequence ID" value="XM_033794682.1"/>
</dbReference>
<evidence type="ECO:0000313" key="3">
    <source>
        <dbReference type="EMBL" id="KAF2276745.1"/>
    </source>
</evidence>
<gene>
    <name evidence="3" type="ORF">EI97DRAFT_320039</name>
</gene>
<dbReference type="InterPro" id="IPR019251">
    <property type="entry name" value="DUF2231_TM"/>
</dbReference>
<evidence type="ECO:0000256" key="1">
    <source>
        <dbReference type="SAM" id="Phobius"/>
    </source>
</evidence>
<reference evidence="3" key="1">
    <citation type="journal article" date="2020" name="Stud. Mycol.">
        <title>101 Dothideomycetes genomes: a test case for predicting lifestyles and emergence of pathogens.</title>
        <authorList>
            <person name="Haridas S."/>
            <person name="Albert R."/>
            <person name="Binder M."/>
            <person name="Bloem J."/>
            <person name="Labutti K."/>
            <person name="Salamov A."/>
            <person name="Andreopoulos B."/>
            <person name="Baker S."/>
            <person name="Barry K."/>
            <person name="Bills G."/>
            <person name="Bluhm B."/>
            <person name="Cannon C."/>
            <person name="Castanera R."/>
            <person name="Culley D."/>
            <person name="Daum C."/>
            <person name="Ezra D."/>
            <person name="Gonzalez J."/>
            <person name="Henrissat B."/>
            <person name="Kuo A."/>
            <person name="Liang C."/>
            <person name="Lipzen A."/>
            <person name="Lutzoni F."/>
            <person name="Magnuson J."/>
            <person name="Mondo S."/>
            <person name="Nolan M."/>
            <person name="Ohm R."/>
            <person name="Pangilinan J."/>
            <person name="Park H.-J."/>
            <person name="Ramirez L."/>
            <person name="Alfaro M."/>
            <person name="Sun H."/>
            <person name="Tritt A."/>
            <person name="Yoshinaga Y."/>
            <person name="Zwiers L.-H."/>
            <person name="Turgeon B."/>
            <person name="Goodwin S."/>
            <person name="Spatafora J."/>
            <person name="Crous P."/>
            <person name="Grigoriev I."/>
        </authorList>
    </citation>
    <scope>NUCLEOTIDE SEQUENCE</scope>
    <source>
        <strain evidence="3">CBS 379.55</strain>
    </source>
</reference>
<sequence>MFQHPTHPATVHFPVTFSVLTGALDLLTFLSRQPATAKYTYQLFSLLALDDLAPQLLPQLSYHTTRALLLVSVPAVITGAIEVMPLIKREGISSKKARTAILHALLNDVTVVGALWNWWTRRDVEGYTPSDTNVFLSGVVALPVTVYAAYLGGHLVYQYGMGVGRGNAPVKPKKNE</sequence>
<dbReference type="Pfam" id="PF09990">
    <property type="entry name" value="DUF2231"/>
    <property type="match status" value="1"/>
</dbReference>
<keyword evidence="4" id="KW-1185">Reference proteome</keyword>
<evidence type="ECO:0000313" key="4">
    <source>
        <dbReference type="Proteomes" id="UP000800097"/>
    </source>
</evidence>